<proteinExistence type="predicted"/>
<dbReference type="AlphaFoldDB" id="A0A1G9B8E1"/>
<reference evidence="2 3" key="1">
    <citation type="submission" date="2016-10" db="EMBL/GenBank/DDBJ databases">
        <authorList>
            <person name="de Groot N.N."/>
        </authorList>
    </citation>
    <scope>NUCLEOTIDE SEQUENCE [LARGE SCALE GENOMIC DNA]</scope>
    <source>
        <strain evidence="2 3">DSM 25186</strain>
    </source>
</reference>
<dbReference type="STRING" id="1075417.SAMN05421823_102533"/>
<dbReference type="RefSeq" id="WP_089680264.1">
    <property type="nucleotide sequence ID" value="NZ_FNFO01000002.1"/>
</dbReference>
<accession>A0A1G9B8E1</accession>
<gene>
    <name evidence="2" type="ORF">SAMN05421823_102533</name>
</gene>
<dbReference type="EMBL" id="FNFO01000002">
    <property type="protein sequence ID" value="SDK35290.1"/>
    <property type="molecule type" value="Genomic_DNA"/>
</dbReference>
<feature type="coiled-coil region" evidence="1">
    <location>
        <begin position="3"/>
        <end position="30"/>
    </location>
</feature>
<protein>
    <submittedName>
        <fullName evidence="2">Uncharacterized protein</fullName>
    </submittedName>
</protein>
<evidence type="ECO:0000313" key="3">
    <source>
        <dbReference type="Proteomes" id="UP000198510"/>
    </source>
</evidence>
<keyword evidence="1" id="KW-0175">Coiled coil</keyword>
<dbReference type="Proteomes" id="UP000198510">
    <property type="component" value="Unassembled WGS sequence"/>
</dbReference>
<keyword evidence="3" id="KW-1185">Reference proteome</keyword>
<evidence type="ECO:0000313" key="2">
    <source>
        <dbReference type="EMBL" id="SDK35290.1"/>
    </source>
</evidence>
<name>A0A1G9B8E1_9BACT</name>
<organism evidence="2 3">
    <name type="scientific">Catalinimonas alkaloidigena</name>
    <dbReference type="NCBI Taxonomy" id="1075417"/>
    <lineage>
        <taxon>Bacteria</taxon>
        <taxon>Pseudomonadati</taxon>
        <taxon>Bacteroidota</taxon>
        <taxon>Cytophagia</taxon>
        <taxon>Cytophagales</taxon>
        <taxon>Catalimonadaceae</taxon>
        <taxon>Catalinimonas</taxon>
    </lineage>
</organism>
<sequence>MADETQTTELEALKKQLAEEREANAKALAERDAVIADQTKMIEEQAVATVASETIITHEKARYKVTLPKFQVKVAGTVHVLKAEDLKKKEYADVVKHLVKIQSPVLVKL</sequence>
<evidence type="ECO:0000256" key="1">
    <source>
        <dbReference type="SAM" id="Coils"/>
    </source>
</evidence>